<dbReference type="EMBL" id="MU003704">
    <property type="protein sequence ID" value="KAF2808087.1"/>
    <property type="molecule type" value="Genomic_DNA"/>
</dbReference>
<evidence type="ECO:0000256" key="1">
    <source>
        <dbReference type="SAM" id="MobiDB-lite"/>
    </source>
</evidence>
<keyword evidence="4" id="KW-1185">Reference proteome</keyword>
<keyword evidence="2" id="KW-0812">Transmembrane</keyword>
<dbReference type="GeneID" id="54469748"/>
<protein>
    <submittedName>
        <fullName evidence="3 5">Uncharacterized protein</fullName>
    </submittedName>
</protein>
<reference evidence="5" key="3">
    <citation type="submission" date="2025-04" db="UniProtKB">
        <authorList>
            <consortium name="RefSeq"/>
        </authorList>
    </citation>
    <scope>IDENTIFICATION</scope>
    <source>
        <strain evidence="5">CBS 304.34</strain>
    </source>
</reference>
<keyword evidence="2" id="KW-0472">Membrane</keyword>
<feature type="region of interest" description="Disordered" evidence="1">
    <location>
        <begin position="159"/>
        <end position="178"/>
    </location>
</feature>
<evidence type="ECO:0000313" key="5">
    <source>
        <dbReference type="RefSeq" id="XP_033575051.1"/>
    </source>
</evidence>
<organism evidence="3">
    <name type="scientific">Mytilinidion resinicola</name>
    <dbReference type="NCBI Taxonomy" id="574789"/>
    <lineage>
        <taxon>Eukaryota</taxon>
        <taxon>Fungi</taxon>
        <taxon>Dikarya</taxon>
        <taxon>Ascomycota</taxon>
        <taxon>Pezizomycotina</taxon>
        <taxon>Dothideomycetes</taxon>
        <taxon>Pleosporomycetidae</taxon>
        <taxon>Mytilinidiales</taxon>
        <taxon>Mytilinidiaceae</taxon>
        <taxon>Mytilinidion</taxon>
    </lineage>
</organism>
<evidence type="ECO:0000313" key="3">
    <source>
        <dbReference type="EMBL" id="KAF2808087.1"/>
    </source>
</evidence>
<dbReference type="Proteomes" id="UP000504636">
    <property type="component" value="Unplaced"/>
</dbReference>
<dbReference type="RefSeq" id="XP_033575051.1">
    <property type="nucleotide sequence ID" value="XM_033728855.1"/>
</dbReference>
<dbReference type="AlphaFoldDB" id="A0A6A6YJJ1"/>
<name>A0A6A6YJJ1_9PEZI</name>
<evidence type="ECO:0000256" key="2">
    <source>
        <dbReference type="SAM" id="Phobius"/>
    </source>
</evidence>
<reference evidence="5" key="2">
    <citation type="submission" date="2020-04" db="EMBL/GenBank/DDBJ databases">
        <authorList>
            <consortium name="NCBI Genome Project"/>
        </authorList>
    </citation>
    <scope>NUCLEOTIDE SEQUENCE</scope>
    <source>
        <strain evidence="5">CBS 304.34</strain>
    </source>
</reference>
<feature type="transmembrane region" description="Helical" evidence="2">
    <location>
        <begin position="134"/>
        <end position="153"/>
    </location>
</feature>
<keyword evidence="2" id="KW-1133">Transmembrane helix</keyword>
<evidence type="ECO:0000313" key="4">
    <source>
        <dbReference type="Proteomes" id="UP000504636"/>
    </source>
</evidence>
<sequence length="178" mass="20080">MKSQHCATIRWPFGNHEVDAVQPTLLDHLSRHRHIPLLRTGFQTSLSSQSSSMLRTSLAMRQLSHSVLRLHQIAWFFPVRLHTFPTLESQLVQQHGLRMWAKDSRTQPNLKAGSAELLDEATSRFSSALIFKRIGVSTLLFSAIGISVALELIRDNHQVKQRGDGEQRGDVKAIEGPK</sequence>
<proteinExistence type="predicted"/>
<reference evidence="3 5" key="1">
    <citation type="journal article" date="2020" name="Stud. Mycol.">
        <title>101 Dothideomycetes genomes: a test case for predicting lifestyles and emergence of pathogens.</title>
        <authorList>
            <person name="Haridas S."/>
            <person name="Albert R."/>
            <person name="Binder M."/>
            <person name="Bloem J."/>
            <person name="Labutti K."/>
            <person name="Salamov A."/>
            <person name="Andreopoulos B."/>
            <person name="Baker S."/>
            <person name="Barry K."/>
            <person name="Bills G."/>
            <person name="Bluhm B."/>
            <person name="Cannon C."/>
            <person name="Castanera R."/>
            <person name="Culley D."/>
            <person name="Daum C."/>
            <person name="Ezra D."/>
            <person name="Gonzalez J."/>
            <person name="Henrissat B."/>
            <person name="Kuo A."/>
            <person name="Liang C."/>
            <person name="Lipzen A."/>
            <person name="Lutzoni F."/>
            <person name="Magnuson J."/>
            <person name="Mondo S."/>
            <person name="Nolan M."/>
            <person name="Ohm R."/>
            <person name="Pangilinan J."/>
            <person name="Park H.-J."/>
            <person name="Ramirez L."/>
            <person name="Alfaro M."/>
            <person name="Sun H."/>
            <person name="Tritt A."/>
            <person name="Yoshinaga Y."/>
            <person name="Zwiers L.-H."/>
            <person name="Turgeon B."/>
            <person name="Goodwin S."/>
            <person name="Spatafora J."/>
            <person name="Crous P."/>
            <person name="Grigoriev I."/>
        </authorList>
    </citation>
    <scope>NUCLEOTIDE SEQUENCE</scope>
    <source>
        <strain evidence="3 5">CBS 304.34</strain>
    </source>
</reference>
<accession>A0A6A6YJJ1</accession>
<gene>
    <name evidence="3 5" type="ORF">BDZ99DRAFT_72741</name>
</gene>